<organism evidence="8 9">
    <name type="scientific">Halogranum gelatinilyticum</name>
    <dbReference type="NCBI Taxonomy" id="660521"/>
    <lineage>
        <taxon>Archaea</taxon>
        <taxon>Methanobacteriati</taxon>
        <taxon>Methanobacteriota</taxon>
        <taxon>Stenosarchaea group</taxon>
        <taxon>Halobacteria</taxon>
        <taxon>Halobacteriales</taxon>
        <taxon>Haloferacaceae</taxon>
    </lineage>
</organism>
<dbReference type="OrthoDB" id="282734at2157"/>
<feature type="region of interest" description="Disordered" evidence="6">
    <location>
        <begin position="359"/>
        <end position="383"/>
    </location>
</feature>
<accession>A0A1G9Q8N0</accession>
<feature type="transmembrane region" description="Helical" evidence="7">
    <location>
        <begin position="312"/>
        <end position="329"/>
    </location>
</feature>
<dbReference type="AlphaFoldDB" id="A0A1G9Q8N0"/>
<evidence type="ECO:0000256" key="2">
    <source>
        <dbReference type="ARBA" id="ARBA00009773"/>
    </source>
</evidence>
<comment type="similarity">
    <text evidence="2">Belongs to the autoinducer-2 exporter (AI-2E) (TC 2.A.86) family.</text>
</comment>
<dbReference type="PANTHER" id="PTHR21716:SF4">
    <property type="entry name" value="TRANSMEMBRANE PROTEIN 245"/>
    <property type="match status" value="1"/>
</dbReference>
<feature type="transmembrane region" description="Helical" evidence="7">
    <location>
        <begin position="14"/>
        <end position="47"/>
    </location>
</feature>
<feature type="transmembrane region" description="Helical" evidence="7">
    <location>
        <begin position="278"/>
        <end position="300"/>
    </location>
</feature>
<evidence type="ECO:0000256" key="3">
    <source>
        <dbReference type="ARBA" id="ARBA00022692"/>
    </source>
</evidence>
<keyword evidence="4 7" id="KW-1133">Transmembrane helix</keyword>
<reference evidence="9" key="1">
    <citation type="submission" date="2016-10" db="EMBL/GenBank/DDBJ databases">
        <authorList>
            <person name="Varghese N."/>
            <person name="Submissions S."/>
        </authorList>
    </citation>
    <scope>NUCLEOTIDE SEQUENCE [LARGE SCALE GENOMIC DNA]</scope>
    <source>
        <strain evidence="9">CGMCC 1.10119</strain>
    </source>
</reference>
<dbReference type="RefSeq" id="WP_089694173.1">
    <property type="nucleotide sequence ID" value="NZ_FNHL01000001.1"/>
</dbReference>
<dbReference type="PANTHER" id="PTHR21716">
    <property type="entry name" value="TRANSMEMBRANE PROTEIN"/>
    <property type="match status" value="1"/>
</dbReference>
<keyword evidence="5 7" id="KW-0472">Membrane</keyword>
<feature type="transmembrane region" description="Helical" evidence="7">
    <location>
        <begin position="141"/>
        <end position="166"/>
    </location>
</feature>
<sequence>MDERLPFGIGRRRLGWWAVAAVLFGILGLFLYSFVGTFVFGLFVYYGARPIHIRLEDRFGDGVAASLTLLCLVLPVLGLLGYTAFVAFQEFSAVAGATMVDFVLSRVPGDPRSLSTLVGRPTTFVESLDELARLQTGVNTVLTTLGTVGTGLLHLTLSLTFAFFLFRDGDRLERWFRAEVGDEHTAAYAYLSAVDRDLETVYFGNVLTVLLVTVVSVVVYNGFGYLAPSPLTVPFPTLLAVLTGLATFIPLVVGKVVYVPVAAWLGLQAARTDASGLGWFPVAFLVVCFVVLDFLPQAVLRPVVSGQTLHRGLVLFSYVLGTALFGWYGLFLGPLSAVLVAQFANVVFGDLLHGKPLGPRASGATSLGSDPRGRDSGTTGDDD</sequence>
<dbReference type="InterPro" id="IPR002549">
    <property type="entry name" value="AI-2E-like"/>
</dbReference>
<dbReference type="Pfam" id="PF01594">
    <property type="entry name" value="AI-2E_transport"/>
    <property type="match status" value="1"/>
</dbReference>
<evidence type="ECO:0000256" key="5">
    <source>
        <dbReference type="ARBA" id="ARBA00023136"/>
    </source>
</evidence>
<dbReference type="GO" id="GO:0016020">
    <property type="term" value="C:membrane"/>
    <property type="evidence" value="ECO:0007669"/>
    <property type="project" value="UniProtKB-SubCell"/>
</dbReference>
<evidence type="ECO:0000256" key="7">
    <source>
        <dbReference type="SAM" id="Phobius"/>
    </source>
</evidence>
<feature type="transmembrane region" description="Helical" evidence="7">
    <location>
        <begin position="235"/>
        <end position="258"/>
    </location>
</feature>
<protein>
    <submittedName>
        <fullName evidence="8">Predicted PurR-regulated permease PerM</fullName>
    </submittedName>
</protein>
<name>A0A1G9Q8N0_9EURY</name>
<gene>
    <name evidence="8" type="ORF">SAMN04487949_0738</name>
</gene>
<comment type="subcellular location">
    <subcellularLocation>
        <location evidence="1">Membrane</location>
        <topology evidence="1">Multi-pass membrane protein</topology>
    </subcellularLocation>
</comment>
<proteinExistence type="inferred from homology"/>
<feature type="transmembrane region" description="Helical" evidence="7">
    <location>
        <begin position="59"/>
        <end position="80"/>
    </location>
</feature>
<dbReference type="STRING" id="660521.SAMN04487949_0738"/>
<keyword evidence="3 7" id="KW-0812">Transmembrane</keyword>
<dbReference type="EMBL" id="FNHL01000001">
    <property type="protein sequence ID" value="SDM07376.1"/>
    <property type="molecule type" value="Genomic_DNA"/>
</dbReference>
<evidence type="ECO:0000256" key="4">
    <source>
        <dbReference type="ARBA" id="ARBA00022989"/>
    </source>
</evidence>
<evidence type="ECO:0000313" key="9">
    <source>
        <dbReference type="Proteomes" id="UP000199451"/>
    </source>
</evidence>
<evidence type="ECO:0000256" key="1">
    <source>
        <dbReference type="ARBA" id="ARBA00004141"/>
    </source>
</evidence>
<dbReference type="Proteomes" id="UP000199451">
    <property type="component" value="Unassembled WGS sequence"/>
</dbReference>
<evidence type="ECO:0000313" key="8">
    <source>
        <dbReference type="EMBL" id="SDM07376.1"/>
    </source>
</evidence>
<evidence type="ECO:0000256" key="6">
    <source>
        <dbReference type="SAM" id="MobiDB-lite"/>
    </source>
</evidence>
<keyword evidence="9" id="KW-1185">Reference proteome</keyword>
<feature type="transmembrane region" description="Helical" evidence="7">
    <location>
        <begin position="201"/>
        <end position="223"/>
    </location>
</feature>